<proteinExistence type="predicted"/>
<organism evidence="3 4">
    <name type="scientific">Sphingobacterium mizutaii NBRC 14946 = DSM 11724</name>
    <dbReference type="NCBI Taxonomy" id="1220576"/>
    <lineage>
        <taxon>Bacteria</taxon>
        <taxon>Pseudomonadati</taxon>
        <taxon>Bacteroidota</taxon>
        <taxon>Sphingobacteriia</taxon>
        <taxon>Sphingobacteriales</taxon>
        <taxon>Sphingobacteriaceae</taxon>
        <taxon>Sphingobacterium</taxon>
    </lineage>
</organism>
<dbReference type="EMBL" id="BJXH01000012">
    <property type="protein sequence ID" value="GEM68058.1"/>
    <property type="molecule type" value="Genomic_DNA"/>
</dbReference>
<comment type="caution">
    <text evidence="3">The sequence shown here is derived from an EMBL/GenBank/DDBJ whole genome shotgun (WGS) entry which is preliminary data.</text>
</comment>
<dbReference type="Proteomes" id="UP000321676">
    <property type="component" value="Unassembled WGS sequence"/>
</dbReference>
<sequence>MVIEDEVLSLEMMEDYIGRRKDLKLVGICHQLSEIKEIVEKHKPAIIFLDLKIPIGDATDFHYGMLPKTASIVVVSGIPLNYYKGELPTGDIFELSKPVSFECFDRCVDKVLKKRGME</sequence>
<dbReference type="InterPro" id="IPR011006">
    <property type="entry name" value="CheY-like_superfamily"/>
</dbReference>
<protein>
    <recommendedName>
        <fullName evidence="2">Response regulatory domain-containing protein</fullName>
    </recommendedName>
</protein>
<evidence type="ECO:0000259" key="2">
    <source>
        <dbReference type="PROSITE" id="PS50110"/>
    </source>
</evidence>
<dbReference type="Gene3D" id="3.40.50.2300">
    <property type="match status" value="1"/>
</dbReference>
<dbReference type="InterPro" id="IPR001789">
    <property type="entry name" value="Sig_transdc_resp-reg_receiver"/>
</dbReference>
<evidence type="ECO:0000313" key="4">
    <source>
        <dbReference type="Proteomes" id="UP000321676"/>
    </source>
</evidence>
<keyword evidence="1" id="KW-0597">Phosphoprotein</keyword>
<dbReference type="SUPFAM" id="SSF52172">
    <property type="entry name" value="CheY-like"/>
    <property type="match status" value="1"/>
</dbReference>
<feature type="domain" description="Response regulatory" evidence="2">
    <location>
        <begin position="1"/>
        <end position="112"/>
    </location>
</feature>
<reference evidence="3 4" key="1">
    <citation type="submission" date="2019-07" db="EMBL/GenBank/DDBJ databases">
        <title>Whole genome shotgun sequence of Sphingobacterium mizutaii NBRC 14946.</title>
        <authorList>
            <person name="Hosoyama A."/>
            <person name="Uohara A."/>
            <person name="Ohji S."/>
            <person name="Ichikawa N."/>
        </authorList>
    </citation>
    <scope>NUCLEOTIDE SEQUENCE [LARGE SCALE GENOMIC DNA]</scope>
    <source>
        <strain evidence="3 4">NBRC 14946</strain>
    </source>
</reference>
<feature type="modified residue" description="4-aspartylphosphate" evidence="1">
    <location>
        <position position="50"/>
    </location>
</feature>
<gene>
    <name evidence="3" type="ORF">SMI01S_16640</name>
</gene>
<name>A0ABQ0W278_9SPHI</name>
<dbReference type="PROSITE" id="PS50110">
    <property type="entry name" value="RESPONSE_REGULATORY"/>
    <property type="match status" value="1"/>
</dbReference>
<keyword evidence="4" id="KW-1185">Reference proteome</keyword>
<evidence type="ECO:0000256" key="1">
    <source>
        <dbReference type="PROSITE-ProRule" id="PRU00169"/>
    </source>
</evidence>
<dbReference type="RefSeq" id="WP_139185526.1">
    <property type="nucleotide sequence ID" value="NZ_BJXH01000012.1"/>
</dbReference>
<evidence type="ECO:0000313" key="3">
    <source>
        <dbReference type="EMBL" id="GEM68058.1"/>
    </source>
</evidence>
<accession>A0ABQ0W278</accession>